<comment type="caution">
    <text evidence="2">The sequence shown here is derived from an EMBL/GenBank/DDBJ whole genome shotgun (WGS) entry which is preliminary data.</text>
</comment>
<keyword evidence="1" id="KW-0732">Signal</keyword>
<proteinExistence type="predicted"/>
<keyword evidence="3" id="KW-1185">Reference proteome</keyword>
<reference evidence="2" key="1">
    <citation type="submission" date="2020-06" db="EMBL/GenBank/DDBJ databases">
        <title>WGS assembly of Ceratodon purpureus strain R40.</title>
        <authorList>
            <person name="Carey S.B."/>
            <person name="Jenkins J."/>
            <person name="Shu S."/>
            <person name="Lovell J.T."/>
            <person name="Sreedasyam A."/>
            <person name="Maumus F."/>
            <person name="Tiley G.P."/>
            <person name="Fernandez-Pozo N."/>
            <person name="Barry K."/>
            <person name="Chen C."/>
            <person name="Wang M."/>
            <person name="Lipzen A."/>
            <person name="Daum C."/>
            <person name="Saski C.A."/>
            <person name="Payton A.C."/>
            <person name="Mcbreen J.C."/>
            <person name="Conrad R.E."/>
            <person name="Kollar L.M."/>
            <person name="Olsson S."/>
            <person name="Huttunen S."/>
            <person name="Landis J.B."/>
            <person name="Wickett N.J."/>
            <person name="Johnson M.G."/>
            <person name="Rensing S.A."/>
            <person name="Grimwood J."/>
            <person name="Schmutz J."/>
            <person name="Mcdaniel S.F."/>
        </authorList>
    </citation>
    <scope>NUCLEOTIDE SEQUENCE</scope>
    <source>
        <strain evidence="2">R40</strain>
    </source>
</reference>
<evidence type="ECO:0000256" key="1">
    <source>
        <dbReference type="SAM" id="SignalP"/>
    </source>
</evidence>
<dbReference type="Proteomes" id="UP000822688">
    <property type="component" value="Chromosome V"/>
</dbReference>
<feature type="chain" id="PRO_5035792758" evidence="1">
    <location>
        <begin position="18"/>
        <end position="67"/>
    </location>
</feature>
<evidence type="ECO:0000313" key="3">
    <source>
        <dbReference type="Proteomes" id="UP000822688"/>
    </source>
</evidence>
<sequence>MPGTLVLLLSNLHGLIHLPPLFPRNPKLQTLKILNPSQNCLVNRICFPILLNQANTLCSRSQVKLSL</sequence>
<accession>A0A8T0HS58</accession>
<dbReference type="EMBL" id="CM026426">
    <property type="protein sequence ID" value="KAG0573676.1"/>
    <property type="molecule type" value="Genomic_DNA"/>
</dbReference>
<organism evidence="2 3">
    <name type="scientific">Ceratodon purpureus</name>
    <name type="common">Fire moss</name>
    <name type="synonym">Dicranum purpureum</name>
    <dbReference type="NCBI Taxonomy" id="3225"/>
    <lineage>
        <taxon>Eukaryota</taxon>
        <taxon>Viridiplantae</taxon>
        <taxon>Streptophyta</taxon>
        <taxon>Embryophyta</taxon>
        <taxon>Bryophyta</taxon>
        <taxon>Bryophytina</taxon>
        <taxon>Bryopsida</taxon>
        <taxon>Dicranidae</taxon>
        <taxon>Pseudoditrichales</taxon>
        <taxon>Ditrichaceae</taxon>
        <taxon>Ceratodon</taxon>
    </lineage>
</organism>
<gene>
    <name evidence="2" type="ORF">KC19_VG199600</name>
</gene>
<feature type="signal peptide" evidence="1">
    <location>
        <begin position="1"/>
        <end position="17"/>
    </location>
</feature>
<evidence type="ECO:0000313" key="2">
    <source>
        <dbReference type="EMBL" id="KAG0573676.1"/>
    </source>
</evidence>
<protein>
    <submittedName>
        <fullName evidence="2">Uncharacterized protein</fullName>
    </submittedName>
</protein>
<name>A0A8T0HS58_CERPU</name>
<dbReference type="AlphaFoldDB" id="A0A8T0HS58"/>